<dbReference type="Gramene" id="Jr16_01120_p1">
    <property type="protein sequence ID" value="cds.Jr16_01120_p1"/>
    <property type="gene ID" value="Jr16_01120"/>
</dbReference>
<reference evidence="3" key="1">
    <citation type="submission" date="2025-08" db="UniProtKB">
        <authorList>
            <consortium name="RefSeq"/>
        </authorList>
    </citation>
    <scope>IDENTIFICATION</scope>
    <source>
        <tissue evidence="3">Leaves</tissue>
    </source>
</reference>
<dbReference type="PANTHER" id="PTHR31669">
    <property type="entry name" value="PROTEIN FAR1-RELATED SEQUENCE 10-RELATED"/>
    <property type="match status" value="1"/>
</dbReference>
<dbReference type="PROSITE" id="PS50966">
    <property type="entry name" value="ZF_SWIM"/>
    <property type="match status" value="1"/>
</dbReference>
<comment type="similarity">
    <text evidence="1">Belongs to the FHY3/FAR1 family.</text>
</comment>
<dbReference type="RefSeq" id="XP_018846226.1">
    <property type="nucleotide sequence ID" value="XM_018990681.1"/>
</dbReference>
<protein>
    <recommendedName>
        <fullName evidence="1">Protein FAR1-RELATED SEQUENCE</fullName>
    </recommendedName>
</protein>
<dbReference type="STRING" id="51240.A0A2I4GQP3"/>
<name>A0A2I4GQP3_JUGRE</name>
<keyword evidence="1" id="KW-0539">Nucleus</keyword>
<evidence type="ECO:0000313" key="3">
    <source>
        <dbReference type="RefSeq" id="XP_018846226.1"/>
    </source>
</evidence>
<comment type="subcellular location">
    <subcellularLocation>
        <location evidence="1">Nucleus</location>
    </subcellularLocation>
</comment>
<dbReference type="AlphaFoldDB" id="A0A2I4GQP3"/>
<gene>
    <name evidence="3" type="primary">LOC109009994</name>
</gene>
<dbReference type="Proteomes" id="UP000235220">
    <property type="component" value="Chromosome 16"/>
</dbReference>
<evidence type="ECO:0000313" key="2">
    <source>
        <dbReference type="Proteomes" id="UP000235220"/>
    </source>
</evidence>
<accession>A0A2I4GQP3</accession>
<dbReference type="InterPro" id="IPR007527">
    <property type="entry name" value="Znf_SWIM"/>
</dbReference>
<dbReference type="PANTHER" id="PTHR31669:SF297">
    <property type="entry name" value="PROTEIN FAR1-RELATED SEQUENCE"/>
    <property type="match status" value="1"/>
</dbReference>
<dbReference type="GO" id="GO:0005634">
    <property type="term" value="C:nucleus"/>
    <property type="evidence" value="ECO:0007669"/>
    <property type="project" value="UniProtKB-SubCell"/>
</dbReference>
<sequence length="326" mass="37599">MNVFFDGYVHSGTTLKEIVDQFDNALRKKVEVETTTDFNLCNQTIPYVSPFHIEKQFQAVYTNAKFKEIQREVWGMICCNCILVSKQGCISTFDVWDELFTDDHVKTIHYVVYYNEEECDIKCTCALFEIRDIICRHVFKVCQIKKIHVLPERYVLDQWMKDLKKRYTLVKSSDDDLRDNADTRRYELVVKRCLKLATCVSPSDNHVNAFMRVLDEFEHNFKRLPLQSGSTKVNESDIVDKGKKVLSPNVVRGKGRPPTKRKVPPVEKALTKRKKKQTCRKIFDDEQVGVGEVLAPQVGANVENVVIGTQYSTVTQQTPSGNDENL</sequence>
<dbReference type="GO" id="GO:0006355">
    <property type="term" value="P:regulation of DNA-templated transcription"/>
    <property type="evidence" value="ECO:0007669"/>
    <property type="project" value="UniProtKB-UniRule"/>
</dbReference>
<proteinExistence type="inferred from homology"/>
<dbReference type="InterPro" id="IPR031052">
    <property type="entry name" value="FHY3/FAR1"/>
</dbReference>
<dbReference type="Pfam" id="PF04434">
    <property type="entry name" value="SWIM"/>
    <property type="match status" value="1"/>
</dbReference>
<evidence type="ECO:0000256" key="1">
    <source>
        <dbReference type="RuleBase" id="RU367018"/>
    </source>
</evidence>
<keyword evidence="2" id="KW-1185">Reference proteome</keyword>
<dbReference type="GO" id="GO:0008270">
    <property type="term" value="F:zinc ion binding"/>
    <property type="evidence" value="ECO:0007669"/>
    <property type="project" value="UniProtKB-UniRule"/>
</dbReference>
<keyword evidence="1" id="KW-0479">Metal-binding</keyword>
<dbReference type="GeneID" id="109009994"/>
<keyword evidence="1" id="KW-0862">Zinc</keyword>
<dbReference type="OrthoDB" id="1738322at2759"/>
<comment type="function">
    <text evidence="1">Putative transcription activator involved in regulating light control of development.</text>
</comment>
<organism evidence="2 3">
    <name type="scientific">Juglans regia</name>
    <name type="common">English walnut</name>
    <dbReference type="NCBI Taxonomy" id="51240"/>
    <lineage>
        <taxon>Eukaryota</taxon>
        <taxon>Viridiplantae</taxon>
        <taxon>Streptophyta</taxon>
        <taxon>Embryophyta</taxon>
        <taxon>Tracheophyta</taxon>
        <taxon>Spermatophyta</taxon>
        <taxon>Magnoliopsida</taxon>
        <taxon>eudicotyledons</taxon>
        <taxon>Gunneridae</taxon>
        <taxon>Pentapetalae</taxon>
        <taxon>rosids</taxon>
        <taxon>fabids</taxon>
        <taxon>Fagales</taxon>
        <taxon>Juglandaceae</taxon>
        <taxon>Juglans</taxon>
    </lineage>
</organism>
<dbReference type="KEGG" id="jre:109009994"/>
<keyword evidence="1" id="KW-0863">Zinc-finger</keyword>